<keyword evidence="3" id="KW-1185">Reference proteome</keyword>
<dbReference type="OrthoDB" id="2019396at2"/>
<evidence type="ECO:0000259" key="1">
    <source>
        <dbReference type="Pfam" id="PF06381"/>
    </source>
</evidence>
<feature type="domain" description="Anti-CBASS protein Acb1-like N-terminal" evidence="1">
    <location>
        <begin position="101"/>
        <end position="456"/>
    </location>
</feature>
<accession>A0A225DB90</accession>
<comment type="caution">
    <text evidence="2">The sequence shown here is derived from an EMBL/GenBank/DDBJ whole genome shotgun (WGS) entry which is preliminary data.</text>
</comment>
<sequence length="519" mass="57328">MWPWKSKAPSVPSVLPRNSFFSTEGTFPARDNTVQRFRRMQDQMALTFQRTIEDLKPVDENGQSLAMDSGDTARLKNGVGLGGFIPDTQFAWYCGQGFIGYQAAALISQNWLVKKACAMPAKDAVRNGYEISVNDGTEVEAEVLDYIREQDKKFEVLRNCVEMVDLGRVFGIRIALFLVDSNDPDYYTKPFNPDGVKPGSYKGISQIDPYWITPELGGEAAGNPAAADFYEPTWWRVNGKRVHRTHLVIFRNDNLPDILKPAYLYGGIPVPQKIAERVYAAERTANEAPMLAMTKRLTVLKCDITQAVANPEAFNARMTLWTELMNNFGVKIIGEADEVQQYDTALADLDAAIMTQYQLVAAAASVPATKLLGTSPKGFNATGEFEESSYHEELESIQQHDLSPLVNRHHLLLIRSHVAPKFKIAAFNTEAVWKPVDALTADEQAEVNLKKAQTDAHLSEAGAIDGTDIRQRLIADPDSGLNGMDPVVPNGPGDREFQAALAAQLSESEVNPGENETAE</sequence>
<dbReference type="InterPro" id="IPR024459">
    <property type="entry name" value="Acb1-like_N"/>
</dbReference>
<gene>
    <name evidence="2" type="ORF">FRUB_07966</name>
</gene>
<evidence type="ECO:0000313" key="2">
    <source>
        <dbReference type="EMBL" id="OWK36914.1"/>
    </source>
</evidence>
<dbReference type="Pfam" id="PF06381">
    <property type="entry name" value="Phage_portal_3"/>
    <property type="match status" value="1"/>
</dbReference>
<dbReference type="EMBL" id="NIDE01000016">
    <property type="protein sequence ID" value="OWK36914.1"/>
    <property type="molecule type" value="Genomic_DNA"/>
</dbReference>
<protein>
    <submittedName>
        <fullName evidence="2">Phage-related protein</fullName>
    </submittedName>
</protein>
<organism evidence="2 3">
    <name type="scientific">Fimbriiglobus ruber</name>
    <dbReference type="NCBI Taxonomy" id="1908690"/>
    <lineage>
        <taxon>Bacteria</taxon>
        <taxon>Pseudomonadati</taxon>
        <taxon>Planctomycetota</taxon>
        <taxon>Planctomycetia</taxon>
        <taxon>Gemmatales</taxon>
        <taxon>Gemmataceae</taxon>
        <taxon>Fimbriiglobus</taxon>
    </lineage>
</organism>
<reference evidence="3" key="1">
    <citation type="submission" date="2017-06" db="EMBL/GenBank/DDBJ databases">
        <title>Genome analysis of Fimbriiglobus ruber SP5, the first member of the order Planctomycetales with confirmed chitinolytic capability.</title>
        <authorList>
            <person name="Ravin N.V."/>
            <person name="Rakitin A.L."/>
            <person name="Ivanova A.A."/>
            <person name="Beletsky A.V."/>
            <person name="Kulichevskaya I.S."/>
            <person name="Mardanov A.V."/>
            <person name="Dedysh S.N."/>
        </authorList>
    </citation>
    <scope>NUCLEOTIDE SEQUENCE [LARGE SCALE GENOMIC DNA]</scope>
    <source>
        <strain evidence="3">SP5</strain>
    </source>
</reference>
<name>A0A225DB90_9BACT</name>
<dbReference type="AlphaFoldDB" id="A0A225DB90"/>
<dbReference type="Proteomes" id="UP000214646">
    <property type="component" value="Unassembled WGS sequence"/>
</dbReference>
<evidence type="ECO:0000313" key="3">
    <source>
        <dbReference type="Proteomes" id="UP000214646"/>
    </source>
</evidence>
<proteinExistence type="predicted"/>